<protein>
    <submittedName>
        <fullName evidence="2">(rape) hypothetical protein</fullName>
    </submittedName>
</protein>
<keyword evidence="1" id="KW-1133">Transmembrane helix</keyword>
<evidence type="ECO:0000256" key="1">
    <source>
        <dbReference type="SAM" id="Phobius"/>
    </source>
</evidence>
<dbReference type="EMBL" id="HG994359">
    <property type="protein sequence ID" value="CAF2098019.1"/>
    <property type="molecule type" value="Genomic_DNA"/>
</dbReference>
<proteinExistence type="predicted"/>
<reference evidence="2" key="1">
    <citation type="submission" date="2021-01" db="EMBL/GenBank/DDBJ databases">
        <authorList>
            <consortium name="Genoscope - CEA"/>
            <person name="William W."/>
        </authorList>
    </citation>
    <scope>NUCLEOTIDE SEQUENCE</scope>
</reference>
<dbReference type="AlphaFoldDB" id="A0A816U349"/>
<keyword evidence="1" id="KW-0472">Membrane</keyword>
<sequence>TQNPSRLLLAVNLISILHRYQPVVPVPVPVAPLSLILCFAFVYLASLFSFSCQYVCLLCYLDVSFRCIGGIRKVLEWQLSPICQLLCVCGSWNQR</sequence>
<evidence type="ECO:0000313" key="2">
    <source>
        <dbReference type="EMBL" id="CAF2098019.1"/>
    </source>
</evidence>
<feature type="non-terminal residue" evidence="2">
    <location>
        <position position="1"/>
    </location>
</feature>
<feature type="transmembrane region" description="Helical" evidence="1">
    <location>
        <begin position="33"/>
        <end position="63"/>
    </location>
</feature>
<dbReference type="Proteomes" id="UP001295469">
    <property type="component" value="Chromosome A05"/>
</dbReference>
<gene>
    <name evidence="2" type="ORF">DARMORV10_A05P21080.1</name>
</gene>
<organism evidence="2">
    <name type="scientific">Brassica napus</name>
    <name type="common">Rape</name>
    <dbReference type="NCBI Taxonomy" id="3708"/>
    <lineage>
        <taxon>Eukaryota</taxon>
        <taxon>Viridiplantae</taxon>
        <taxon>Streptophyta</taxon>
        <taxon>Embryophyta</taxon>
        <taxon>Tracheophyta</taxon>
        <taxon>Spermatophyta</taxon>
        <taxon>Magnoliopsida</taxon>
        <taxon>eudicotyledons</taxon>
        <taxon>Gunneridae</taxon>
        <taxon>Pentapetalae</taxon>
        <taxon>rosids</taxon>
        <taxon>malvids</taxon>
        <taxon>Brassicales</taxon>
        <taxon>Brassicaceae</taxon>
        <taxon>Brassiceae</taxon>
        <taxon>Brassica</taxon>
    </lineage>
</organism>
<accession>A0A816U349</accession>
<keyword evidence="1" id="KW-0812">Transmembrane</keyword>
<name>A0A816U349_BRANA</name>